<dbReference type="GO" id="GO:0006210">
    <property type="term" value="P:thymine catabolic process"/>
    <property type="evidence" value="ECO:0007669"/>
    <property type="project" value="TreeGrafter"/>
</dbReference>
<dbReference type="InterPro" id="IPR010061">
    <property type="entry name" value="MeMal-semiAld_DH"/>
</dbReference>
<dbReference type="GO" id="GO:0006574">
    <property type="term" value="P:L-valine catabolic process"/>
    <property type="evidence" value="ECO:0007669"/>
    <property type="project" value="TreeGrafter"/>
</dbReference>
<dbReference type="InterPro" id="IPR014842">
    <property type="entry name" value="AFT"/>
</dbReference>
<reference evidence="3" key="1">
    <citation type="submission" date="2017-12" db="EMBL/GenBank/DDBJ databases">
        <title>Gene loss provides genomic basis for host adaptation in cereal stripe rust fungi.</title>
        <authorList>
            <person name="Xia C."/>
        </authorList>
    </citation>
    <scope>NUCLEOTIDE SEQUENCE [LARGE SCALE GENOMIC DNA]</scope>
    <source>
        <strain evidence="3">93-210</strain>
    </source>
</reference>
<protein>
    <recommendedName>
        <fullName evidence="5">FAR1 domain-containing protein</fullName>
    </recommendedName>
</protein>
<dbReference type="Pfam" id="PF08731">
    <property type="entry name" value="AFT"/>
    <property type="match status" value="1"/>
</dbReference>
<dbReference type="AlphaFoldDB" id="A0A2S4W3V2"/>
<comment type="similarity">
    <text evidence="1">Belongs to the aldehyde dehydrogenase family.</text>
</comment>
<keyword evidence="4" id="KW-1185">Reference proteome</keyword>
<dbReference type="GO" id="GO:0010106">
    <property type="term" value="P:cellular response to iron ion starvation"/>
    <property type="evidence" value="ECO:0007669"/>
    <property type="project" value="InterPro"/>
</dbReference>
<evidence type="ECO:0000313" key="4">
    <source>
        <dbReference type="Proteomes" id="UP000239156"/>
    </source>
</evidence>
<dbReference type="VEuPathDB" id="FungiDB:PSHT_09739"/>
<dbReference type="VEuPathDB" id="FungiDB:PSTT_01241"/>
<dbReference type="EMBL" id="PKSL01000007">
    <property type="protein sequence ID" value="POW16465.1"/>
    <property type="molecule type" value="Genomic_DNA"/>
</dbReference>
<evidence type="ECO:0000256" key="2">
    <source>
        <dbReference type="SAM" id="MobiDB-lite"/>
    </source>
</evidence>
<sequence>MQKTPGGKNEDRETKAEAEESEDKATIANAENVKPKELNKNGEHEDQEIRFDIPPPPVNSYPTKEACYKSIQDWSLNNGYAIVTQNSYKVQDEARVLYQCDKSGTYRPHRKAPAKEETEAENPIVGNPKPSKPHVIKSRKTNCPFRLSVTYNAKTSMWDLFITNPEHNHPPSSNPSAHLVHRRLTTSQTIEIDKMATAWVMPLRIQNALLKDNSSPFHAPLKTIHNRNYKQRKAALQGRSSVGAMIDLLKSNNSVYKVKTANEQANFDALFCTLLESIELAKNT</sequence>
<feature type="compositionally biased region" description="Basic and acidic residues" evidence="2">
    <location>
        <begin position="33"/>
        <end position="51"/>
    </location>
</feature>
<dbReference type="PANTHER" id="PTHR43866:SF3">
    <property type="entry name" value="METHYLMALONATE-SEMIALDEHYDE DEHYDROGENASE [ACYLATING], MITOCHONDRIAL"/>
    <property type="match status" value="1"/>
</dbReference>
<evidence type="ECO:0008006" key="5">
    <source>
        <dbReference type="Google" id="ProtNLM"/>
    </source>
</evidence>
<evidence type="ECO:0000313" key="3">
    <source>
        <dbReference type="EMBL" id="POW16465.1"/>
    </source>
</evidence>
<gene>
    <name evidence="3" type="ORF">PSTT_01241</name>
</gene>
<dbReference type="GO" id="GO:0004491">
    <property type="term" value="F:methylmalonate-semialdehyde dehydrogenase (acylating, NAD) activity"/>
    <property type="evidence" value="ECO:0007669"/>
    <property type="project" value="InterPro"/>
</dbReference>
<feature type="region of interest" description="Disordered" evidence="2">
    <location>
        <begin position="1"/>
        <end position="57"/>
    </location>
</feature>
<feature type="region of interest" description="Disordered" evidence="2">
    <location>
        <begin position="106"/>
        <end position="137"/>
    </location>
</feature>
<organism evidence="3 4">
    <name type="scientific">Puccinia striiformis</name>
    <dbReference type="NCBI Taxonomy" id="27350"/>
    <lineage>
        <taxon>Eukaryota</taxon>
        <taxon>Fungi</taxon>
        <taxon>Dikarya</taxon>
        <taxon>Basidiomycota</taxon>
        <taxon>Pucciniomycotina</taxon>
        <taxon>Pucciniomycetes</taxon>
        <taxon>Pucciniales</taxon>
        <taxon>Pucciniaceae</taxon>
        <taxon>Puccinia</taxon>
    </lineage>
</organism>
<evidence type="ECO:0000256" key="1">
    <source>
        <dbReference type="ARBA" id="ARBA00009986"/>
    </source>
</evidence>
<dbReference type="GO" id="GO:0045944">
    <property type="term" value="P:positive regulation of transcription by RNA polymerase II"/>
    <property type="evidence" value="ECO:0007669"/>
    <property type="project" value="InterPro"/>
</dbReference>
<proteinExistence type="inferred from homology"/>
<dbReference type="Proteomes" id="UP000239156">
    <property type="component" value="Unassembled WGS sequence"/>
</dbReference>
<comment type="caution">
    <text evidence="3">The sequence shown here is derived from an EMBL/GenBank/DDBJ whole genome shotgun (WGS) entry which is preliminary data.</text>
</comment>
<dbReference type="PANTHER" id="PTHR43866">
    <property type="entry name" value="MALONATE-SEMIALDEHYDE DEHYDROGENASE"/>
    <property type="match status" value="1"/>
</dbReference>
<dbReference type="GO" id="GO:0000981">
    <property type="term" value="F:DNA-binding transcription factor activity, RNA polymerase II-specific"/>
    <property type="evidence" value="ECO:0007669"/>
    <property type="project" value="InterPro"/>
</dbReference>
<accession>A0A2S4W3V2</accession>
<feature type="compositionally biased region" description="Basic and acidic residues" evidence="2">
    <location>
        <begin position="8"/>
        <end position="18"/>
    </location>
</feature>
<name>A0A2S4W3V2_9BASI</name>